<evidence type="ECO:0000313" key="7">
    <source>
        <dbReference type="Proteomes" id="UP000694403"/>
    </source>
</evidence>
<dbReference type="InterPro" id="IPR027417">
    <property type="entry name" value="P-loop_NTPase"/>
</dbReference>
<feature type="domain" description="IRG-type G" evidence="5">
    <location>
        <begin position="56"/>
        <end position="236"/>
    </location>
</feature>
<dbReference type="PANTHER" id="PTHR32341">
    <property type="entry name" value="INTERFERON-INDUCIBLE GTPASE"/>
    <property type="match status" value="1"/>
</dbReference>
<keyword evidence="3" id="KW-0378">Hydrolase</keyword>
<keyword evidence="7" id="KW-1185">Reference proteome</keyword>
<accession>A0A8C3SFQ8</accession>
<evidence type="ECO:0000256" key="1">
    <source>
        <dbReference type="ARBA" id="ARBA00005429"/>
    </source>
</evidence>
<dbReference type="Gene3D" id="3.40.50.300">
    <property type="entry name" value="P-loop containing nucleotide triphosphate hydrolases"/>
    <property type="match status" value="1"/>
</dbReference>
<dbReference type="GO" id="GO:0005525">
    <property type="term" value="F:GTP binding"/>
    <property type="evidence" value="ECO:0007669"/>
    <property type="project" value="UniProtKB-KW"/>
</dbReference>
<evidence type="ECO:0000256" key="2">
    <source>
        <dbReference type="ARBA" id="ARBA00022741"/>
    </source>
</evidence>
<organism evidence="6 7">
    <name type="scientific">Chelydra serpentina</name>
    <name type="common">Snapping turtle</name>
    <name type="synonym">Testudo serpentina</name>
    <dbReference type="NCBI Taxonomy" id="8475"/>
    <lineage>
        <taxon>Eukaryota</taxon>
        <taxon>Metazoa</taxon>
        <taxon>Chordata</taxon>
        <taxon>Craniata</taxon>
        <taxon>Vertebrata</taxon>
        <taxon>Euteleostomi</taxon>
        <taxon>Archelosauria</taxon>
        <taxon>Testudinata</taxon>
        <taxon>Testudines</taxon>
        <taxon>Cryptodira</taxon>
        <taxon>Durocryptodira</taxon>
        <taxon>Americhelydia</taxon>
        <taxon>Chelydroidea</taxon>
        <taxon>Chelydridae</taxon>
        <taxon>Chelydra</taxon>
    </lineage>
</organism>
<reference evidence="6" key="2">
    <citation type="submission" date="2025-09" db="UniProtKB">
        <authorList>
            <consortium name="Ensembl"/>
        </authorList>
    </citation>
    <scope>IDENTIFICATION</scope>
</reference>
<dbReference type="PROSITE" id="PS51716">
    <property type="entry name" value="G_IRG"/>
    <property type="match status" value="1"/>
</dbReference>
<keyword evidence="4" id="KW-0342">GTP-binding</keyword>
<name>A0A8C3SFQ8_CHESE</name>
<dbReference type="SUPFAM" id="SSF52540">
    <property type="entry name" value="P-loop containing nucleoside triphosphate hydrolases"/>
    <property type="match status" value="1"/>
</dbReference>
<evidence type="ECO:0000256" key="3">
    <source>
        <dbReference type="ARBA" id="ARBA00022801"/>
    </source>
</evidence>
<dbReference type="GO" id="GO:0003924">
    <property type="term" value="F:GTPase activity"/>
    <property type="evidence" value="ECO:0007669"/>
    <property type="project" value="TreeGrafter"/>
</dbReference>
<dbReference type="PANTHER" id="PTHR32341:SF17">
    <property type="entry name" value="IRG-TYPE G DOMAIN-CONTAINING PROTEIN"/>
    <property type="match status" value="1"/>
</dbReference>
<sequence length="411" mass="46424">MALPRGALDGRFQDTDFNLSTMPEEDLEELKAAIEGGNLSEMVPKVQESLEQLKNMKLNIAITGESGCGKSSFINAMQGLDDENEDAAKVDVTETTMEPTPYPHPEHPNVTMWDLPGIGTPSFRPDSYLQQVNFACYDFFIIIASERFKSTHADLAQKIQRMGKKFYFVRCKVDADLQNEKRKKNFIEGRTLQKIRDNCVMRLQGAGVSSPQVFLVSRWDFDKYDSPRLQETLADELDSHKRYVFLLSLPSISGPILERKKEALQDQIWKHALMSCLISALPIPDLFIVHDTLLLRHCMENYCESFGLDDDSLVNLSKMVGKPMADLKAVIKSPLREEISNDFIVHLLGKAENHYMSSAVQILSFMPLVGTCVQIGVSFSVTYATLKHFLNDVAEDAQRVLTKAFEVEKKN</sequence>
<evidence type="ECO:0000259" key="5">
    <source>
        <dbReference type="PROSITE" id="PS51716"/>
    </source>
</evidence>
<dbReference type="InterPro" id="IPR051515">
    <property type="entry name" value="IRG"/>
</dbReference>
<dbReference type="Proteomes" id="UP000694403">
    <property type="component" value="Unplaced"/>
</dbReference>
<comment type="similarity">
    <text evidence="1">Belongs to the TRAFAC class dynamin-like GTPase superfamily. IRG family.</text>
</comment>
<protein>
    <recommendedName>
        <fullName evidence="5">IRG-type G domain-containing protein</fullName>
    </recommendedName>
</protein>
<reference evidence="6" key="1">
    <citation type="submission" date="2025-08" db="UniProtKB">
        <authorList>
            <consortium name="Ensembl"/>
        </authorList>
    </citation>
    <scope>IDENTIFICATION</scope>
</reference>
<dbReference type="AlphaFoldDB" id="A0A8C3SFQ8"/>
<keyword evidence="2" id="KW-0547">Nucleotide-binding</keyword>
<dbReference type="Pfam" id="PF05049">
    <property type="entry name" value="IIGP"/>
    <property type="match status" value="1"/>
</dbReference>
<evidence type="ECO:0000256" key="4">
    <source>
        <dbReference type="ARBA" id="ARBA00023134"/>
    </source>
</evidence>
<dbReference type="GO" id="GO:0016020">
    <property type="term" value="C:membrane"/>
    <property type="evidence" value="ECO:0007669"/>
    <property type="project" value="InterPro"/>
</dbReference>
<dbReference type="Ensembl" id="ENSCSRT00000013512.1">
    <property type="protein sequence ID" value="ENSCSRP00000012983.1"/>
    <property type="gene ID" value="ENSCSRG00000009870.1"/>
</dbReference>
<dbReference type="InterPro" id="IPR007743">
    <property type="entry name" value="Immunity-related_GTPase-like"/>
</dbReference>
<evidence type="ECO:0000313" key="6">
    <source>
        <dbReference type="Ensembl" id="ENSCSRP00000012983.1"/>
    </source>
</evidence>
<dbReference type="FunFam" id="3.40.50.300:FF:000541">
    <property type="entry name" value="Immunity related GTPase M"/>
    <property type="match status" value="1"/>
</dbReference>
<proteinExistence type="inferred from homology"/>
<dbReference type="InterPro" id="IPR030385">
    <property type="entry name" value="G_IRG_dom"/>
</dbReference>